<organism evidence="1 2">
    <name type="scientific">Ruegeria denitrificans</name>
    <dbReference type="NCBI Taxonomy" id="1715692"/>
    <lineage>
        <taxon>Bacteria</taxon>
        <taxon>Pseudomonadati</taxon>
        <taxon>Pseudomonadota</taxon>
        <taxon>Alphaproteobacteria</taxon>
        <taxon>Rhodobacterales</taxon>
        <taxon>Roseobacteraceae</taxon>
        <taxon>Ruegeria</taxon>
    </lineage>
</organism>
<dbReference type="AlphaFoldDB" id="A0A0P1IBR9"/>
<sequence length="62" mass="6981">MAFYIVEEVLKVICDGILQEGMSAGLFDSRTLGRSSASRQRCEFVFFVKKMVDVYGSRHGKS</sequence>
<dbReference type="EMBL" id="CYUD01000007">
    <property type="protein sequence ID" value="CUK03672.1"/>
    <property type="molecule type" value="Genomic_DNA"/>
</dbReference>
<name>A0A0P1IBR9_9RHOB</name>
<dbReference type="Proteomes" id="UP000051260">
    <property type="component" value="Unassembled WGS sequence"/>
</dbReference>
<evidence type="ECO:0000313" key="2">
    <source>
        <dbReference type="Proteomes" id="UP000051260"/>
    </source>
</evidence>
<keyword evidence="2" id="KW-1185">Reference proteome</keyword>
<accession>A0A0P1IBR9</accession>
<dbReference type="RefSeq" id="WP_058282229.1">
    <property type="nucleotide sequence ID" value="NZ_CYUD01000007.1"/>
</dbReference>
<evidence type="ECO:0000313" key="1">
    <source>
        <dbReference type="EMBL" id="CUK03672.1"/>
    </source>
</evidence>
<protein>
    <submittedName>
        <fullName evidence="1">Uncharacterized protein</fullName>
    </submittedName>
</protein>
<gene>
    <name evidence="1" type="ORF">RUE5091_02533</name>
</gene>
<reference evidence="2" key="1">
    <citation type="submission" date="2015-09" db="EMBL/GenBank/DDBJ databases">
        <authorList>
            <person name="Rodrigo-Torres L."/>
            <person name="Arahal D.R."/>
        </authorList>
    </citation>
    <scope>NUCLEOTIDE SEQUENCE [LARGE SCALE GENOMIC DNA]</scope>
    <source>
        <strain evidence="2">CECT 5091</strain>
    </source>
</reference>
<dbReference type="STRING" id="1715692.RUE5091_02533"/>
<proteinExistence type="predicted"/>